<dbReference type="InterPro" id="IPR006447">
    <property type="entry name" value="Myb_dom_plants"/>
</dbReference>
<organism evidence="6 7">
    <name type="scientific">Trifolium subterraneum</name>
    <name type="common">Subterranean clover</name>
    <dbReference type="NCBI Taxonomy" id="3900"/>
    <lineage>
        <taxon>Eukaryota</taxon>
        <taxon>Viridiplantae</taxon>
        <taxon>Streptophyta</taxon>
        <taxon>Embryophyta</taxon>
        <taxon>Tracheophyta</taxon>
        <taxon>Spermatophyta</taxon>
        <taxon>Magnoliopsida</taxon>
        <taxon>eudicotyledons</taxon>
        <taxon>Gunneridae</taxon>
        <taxon>Pentapetalae</taxon>
        <taxon>rosids</taxon>
        <taxon>fabids</taxon>
        <taxon>Fabales</taxon>
        <taxon>Fabaceae</taxon>
        <taxon>Papilionoideae</taxon>
        <taxon>50 kb inversion clade</taxon>
        <taxon>NPAAA clade</taxon>
        <taxon>Hologalegina</taxon>
        <taxon>IRL clade</taxon>
        <taxon>Trifolieae</taxon>
        <taxon>Trifolium</taxon>
    </lineage>
</organism>
<dbReference type="AlphaFoldDB" id="A0A2Z6NNY3"/>
<dbReference type="GO" id="GO:0005634">
    <property type="term" value="C:nucleus"/>
    <property type="evidence" value="ECO:0007669"/>
    <property type="project" value="UniProtKB-SubCell"/>
</dbReference>
<dbReference type="GO" id="GO:0003677">
    <property type="term" value="F:DNA binding"/>
    <property type="evidence" value="ECO:0007669"/>
    <property type="project" value="InterPro"/>
</dbReference>
<dbReference type="PROSITE" id="PS51294">
    <property type="entry name" value="HTH_MYB"/>
    <property type="match status" value="1"/>
</dbReference>
<keyword evidence="7" id="KW-1185">Reference proteome</keyword>
<dbReference type="OrthoDB" id="1421539at2759"/>
<dbReference type="SUPFAM" id="SSF46689">
    <property type="entry name" value="Homeodomain-like"/>
    <property type="match status" value="1"/>
</dbReference>
<dbReference type="NCBIfam" id="TIGR01557">
    <property type="entry name" value="myb_SHAQKYF"/>
    <property type="match status" value="1"/>
</dbReference>
<feature type="domain" description="HTH myb-type" evidence="5">
    <location>
        <begin position="35"/>
        <end position="95"/>
    </location>
</feature>
<evidence type="ECO:0000313" key="6">
    <source>
        <dbReference type="EMBL" id="GAU45761.1"/>
    </source>
</evidence>
<dbReference type="PANTHER" id="PTHR31499">
    <property type="entry name" value="MYB FAMILY TRANSCRIPTION FACTOR PHL11"/>
    <property type="match status" value="1"/>
</dbReference>
<dbReference type="InterPro" id="IPR001005">
    <property type="entry name" value="SANT/Myb"/>
</dbReference>
<comment type="subcellular location">
    <subcellularLocation>
        <location evidence="1">Nucleus</location>
    </subcellularLocation>
</comment>
<keyword evidence="3" id="KW-0804">Transcription</keyword>
<name>A0A2Z6NNY3_TRISU</name>
<evidence type="ECO:0000256" key="4">
    <source>
        <dbReference type="ARBA" id="ARBA00023242"/>
    </source>
</evidence>
<dbReference type="EMBL" id="DF974149">
    <property type="protein sequence ID" value="GAU45761.1"/>
    <property type="molecule type" value="Genomic_DNA"/>
</dbReference>
<evidence type="ECO:0000256" key="2">
    <source>
        <dbReference type="ARBA" id="ARBA00023015"/>
    </source>
</evidence>
<keyword evidence="4" id="KW-0539">Nucleus</keyword>
<gene>
    <name evidence="6" type="ORF">TSUD_24250</name>
</gene>
<keyword evidence="2" id="KW-0805">Transcription regulation</keyword>
<protein>
    <recommendedName>
        <fullName evidence="5">HTH myb-type domain-containing protein</fullName>
    </recommendedName>
</protein>
<dbReference type="InterPro" id="IPR046955">
    <property type="entry name" value="PHR1-like"/>
</dbReference>
<evidence type="ECO:0000259" key="5">
    <source>
        <dbReference type="PROSITE" id="PS51294"/>
    </source>
</evidence>
<reference evidence="7" key="1">
    <citation type="journal article" date="2017" name="Front. Plant Sci.">
        <title>Climate Clever Clovers: New Paradigm to Reduce the Environmental Footprint of Ruminants by Breeding Low Methanogenic Forages Utilizing Haplotype Variation.</title>
        <authorList>
            <person name="Kaur P."/>
            <person name="Appels R."/>
            <person name="Bayer P.E."/>
            <person name="Keeble-Gagnere G."/>
            <person name="Wang J."/>
            <person name="Hirakawa H."/>
            <person name="Shirasawa K."/>
            <person name="Vercoe P."/>
            <person name="Stefanova K."/>
            <person name="Durmic Z."/>
            <person name="Nichols P."/>
            <person name="Revell C."/>
            <person name="Isobe S.N."/>
            <person name="Edwards D."/>
            <person name="Erskine W."/>
        </authorList>
    </citation>
    <scope>NUCLEOTIDE SEQUENCE [LARGE SCALE GENOMIC DNA]</scope>
    <source>
        <strain evidence="7">cv. Daliak</strain>
    </source>
</reference>
<evidence type="ECO:0000256" key="3">
    <source>
        <dbReference type="ARBA" id="ARBA00023163"/>
    </source>
</evidence>
<dbReference type="InterPro" id="IPR017930">
    <property type="entry name" value="Myb_dom"/>
</dbReference>
<dbReference type="Pfam" id="PF00249">
    <property type="entry name" value="Myb_DNA-binding"/>
    <property type="match status" value="1"/>
</dbReference>
<sequence length="110" mass="12805">MSYHQLDSCTNQEKKSSLCGFDFATFSNSYSKITSKGNRRLRWTKELHEPFIMIVNQLGGPQKAKPKTILQMMGLDMLTISHVKSHLQKYRSTLHTHKALKEKNFYVKKN</sequence>
<dbReference type="GO" id="GO:0003700">
    <property type="term" value="F:DNA-binding transcription factor activity"/>
    <property type="evidence" value="ECO:0007669"/>
    <property type="project" value="InterPro"/>
</dbReference>
<dbReference type="PANTHER" id="PTHR31499:SF48">
    <property type="entry name" value="MYB-LIKE TRANSCRIPTION FACTOR FAMILY PROTEIN"/>
    <property type="match status" value="1"/>
</dbReference>
<evidence type="ECO:0000313" key="7">
    <source>
        <dbReference type="Proteomes" id="UP000242715"/>
    </source>
</evidence>
<dbReference type="Gene3D" id="1.10.10.60">
    <property type="entry name" value="Homeodomain-like"/>
    <property type="match status" value="1"/>
</dbReference>
<dbReference type="Proteomes" id="UP000242715">
    <property type="component" value="Unassembled WGS sequence"/>
</dbReference>
<dbReference type="InterPro" id="IPR009057">
    <property type="entry name" value="Homeodomain-like_sf"/>
</dbReference>
<accession>A0A2Z6NNY3</accession>
<evidence type="ECO:0000256" key="1">
    <source>
        <dbReference type="ARBA" id="ARBA00004123"/>
    </source>
</evidence>
<proteinExistence type="predicted"/>
<dbReference type="FunFam" id="1.10.10.60:FF:000007">
    <property type="entry name" value="Two-component response regulator"/>
    <property type="match status" value="1"/>
</dbReference>